<evidence type="ECO:0000313" key="11">
    <source>
        <dbReference type="Proteomes" id="UP000076405"/>
    </source>
</evidence>
<comment type="similarity">
    <text evidence="1">Belongs to the LDH/MDH superfamily. LDH family.</text>
</comment>
<dbReference type="PRINTS" id="PR00086">
    <property type="entry name" value="LLDHDRGNASE"/>
</dbReference>
<feature type="domain" description="Lactate/malate dehydrogenase C-terminal" evidence="7">
    <location>
        <begin position="146"/>
        <end position="301"/>
    </location>
</feature>
<evidence type="ECO:0000256" key="2">
    <source>
        <dbReference type="ARBA" id="ARBA00023002"/>
    </source>
</evidence>
<evidence type="ECO:0000256" key="5">
    <source>
        <dbReference type="RuleBase" id="RU003369"/>
    </source>
</evidence>
<dbReference type="GO" id="GO:0006089">
    <property type="term" value="P:lactate metabolic process"/>
    <property type="evidence" value="ECO:0007669"/>
    <property type="project" value="TreeGrafter"/>
</dbReference>
<dbReference type="PROSITE" id="PS00064">
    <property type="entry name" value="L_LDH"/>
    <property type="match status" value="1"/>
</dbReference>
<feature type="binding site" evidence="4">
    <location>
        <begin position="119"/>
        <end position="121"/>
    </location>
    <ligand>
        <name>NAD(+)</name>
        <dbReference type="ChEBI" id="CHEBI:57540"/>
    </ligand>
</feature>
<dbReference type="PANTHER" id="PTHR43128:SF31">
    <property type="entry name" value="L-LACTATE DEHYDROGENASE"/>
    <property type="match status" value="1"/>
</dbReference>
<evidence type="ECO:0000256" key="4">
    <source>
        <dbReference type="PIRSR" id="PIRSR000102-3"/>
    </source>
</evidence>
<dbReference type="RefSeq" id="WP_046871393.1">
    <property type="nucleotide sequence ID" value="NZ_BAAAXI010000123.1"/>
</dbReference>
<keyword evidence="2 5" id="KW-0560">Oxidoreductase</keyword>
<dbReference type="InterPro" id="IPR001557">
    <property type="entry name" value="L-lactate/malate_DH"/>
</dbReference>
<feature type="binding site" evidence="4">
    <location>
        <begin position="8"/>
        <end position="13"/>
    </location>
    <ligand>
        <name>NAD(+)</name>
        <dbReference type="ChEBI" id="CHEBI:57540"/>
    </ligand>
</feature>
<dbReference type="InterPro" id="IPR018177">
    <property type="entry name" value="L-lactate_DH_AS"/>
</dbReference>
<dbReference type="Pfam" id="PF00056">
    <property type="entry name" value="Ldh_1_N"/>
    <property type="match status" value="1"/>
</dbReference>
<reference evidence="10 11" key="1">
    <citation type="journal article" date="2016" name="PLoS ONE">
        <title>The Identification of Novel Diagnostic Marker Genes for the Detection of Beer Spoiling Pediococcus damnosus Strains Using the BlAst Diagnostic Gene findEr.</title>
        <authorList>
            <person name="Behr J."/>
            <person name="Geissler A.J."/>
            <person name="Schmid J."/>
            <person name="Zehe A."/>
            <person name="Vogel R.F."/>
        </authorList>
    </citation>
    <scope>NUCLEOTIDE SEQUENCE [LARGE SCALE GENOMIC DNA]</scope>
    <source>
        <strain evidence="8 11">TMW 2.1533</strain>
        <strain evidence="9 10">TMW 2.1535</strain>
    </source>
</reference>
<dbReference type="EMBL" id="CP012275">
    <property type="protein sequence ID" value="AMV62459.1"/>
    <property type="molecule type" value="Genomic_DNA"/>
</dbReference>
<dbReference type="Proteomes" id="UP000076405">
    <property type="component" value="Chromosome"/>
</dbReference>
<feature type="active site" description="Proton acceptor" evidence="3">
    <location>
        <position position="176"/>
    </location>
</feature>
<dbReference type="InterPro" id="IPR022383">
    <property type="entry name" value="Lactate/malate_DH_C"/>
</dbReference>
<dbReference type="Proteomes" id="UP000076244">
    <property type="component" value="Chromosome"/>
</dbReference>
<evidence type="ECO:0000313" key="10">
    <source>
        <dbReference type="Proteomes" id="UP000076244"/>
    </source>
</evidence>
<evidence type="ECO:0000259" key="6">
    <source>
        <dbReference type="Pfam" id="PF00056"/>
    </source>
</evidence>
<feature type="binding site" evidence="4">
    <location>
        <position position="33"/>
    </location>
    <ligand>
        <name>NAD(+)</name>
        <dbReference type="ChEBI" id="CHEBI:57540"/>
    </ligand>
</feature>
<dbReference type="CDD" id="cd05291">
    <property type="entry name" value="HicDH_like"/>
    <property type="match status" value="1"/>
</dbReference>
<dbReference type="GO" id="GO:0004459">
    <property type="term" value="F:L-lactate dehydrogenase (NAD+) activity"/>
    <property type="evidence" value="ECO:0007669"/>
    <property type="project" value="UniProtKB-EC"/>
</dbReference>
<accession>A0A0R2HD43</accession>
<dbReference type="PIRSF" id="PIRSF000102">
    <property type="entry name" value="Lac_mal_DH"/>
    <property type="match status" value="1"/>
</dbReference>
<dbReference type="EC" id="1.1.1.27" evidence="8"/>
<keyword evidence="4" id="KW-0520">NAD</keyword>
<sequence length="304" mass="32621">MRKFGIIGVGNVGRTVAYTLVTKGIADSLVLIDKDRKRARAEQVDLQDAQARLSTTTQVSIQDYEDLKDVEVLYISAGDVSISTNGGNRFDEFKLTSAVVKEIAPKIVASGFHGIIIDIMNPCDAVTSYLQKLTGFSKQRVFGTGTFLDTARMQRVVGEKLNINSRSVEGYVLGEHGNTQFVAWSSVRVQGKAIKELPEAKDFDFDALADAAKQGAWEVASGKGFTSDAIATCAVSLGQAVLSDARIVCPVSGYSSLYDTYVGIPAIVGKNGIESTVTLPLDTAEQAKFAHSAQMIHDSVAKLD</sequence>
<dbReference type="SUPFAM" id="SSF56327">
    <property type="entry name" value="LDH C-terminal domain-like"/>
    <property type="match status" value="1"/>
</dbReference>
<protein>
    <submittedName>
        <fullName evidence="8">L-lactate dehydrogenase</fullName>
        <ecNumber evidence="8">1.1.1.27</ecNumber>
    </submittedName>
</protein>
<dbReference type="Gene3D" id="3.90.110.10">
    <property type="entry name" value="Lactate dehydrogenase/glycoside hydrolase, family 4, C-terminal"/>
    <property type="match status" value="1"/>
</dbReference>
<dbReference type="OrthoDB" id="9802969at2"/>
<dbReference type="Pfam" id="PF02866">
    <property type="entry name" value="Ldh_1_C"/>
    <property type="match status" value="1"/>
</dbReference>
<evidence type="ECO:0000259" key="7">
    <source>
        <dbReference type="Pfam" id="PF02866"/>
    </source>
</evidence>
<evidence type="ECO:0000313" key="8">
    <source>
        <dbReference type="EMBL" id="AMV62459.1"/>
    </source>
</evidence>
<proteinExistence type="inferred from homology"/>
<dbReference type="GeneID" id="57276025"/>
<dbReference type="PANTHER" id="PTHR43128">
    <property type="entry name" value="L-2-HYDROXYCARBOXYLATE DEHYDROGENASE (NAD(P)(+))"/>
    <property type="match status" value="1"/>
</dbReference>
<keyword evidence="10" id="KW-1185">Reference proteome</keyword>
<dbReference type="EMBL" id="CP012288">
    <property type="protein sequence ID" value="AMV67676.1"/>
    <property type="molecule type" value="Genomic_DNA"/>
</dbReference>
<dbReference type="Gene3D" id="3.40.50.720">
    <property type="entry name" value="NAD(P)-binding Rossmann-like Domain"/>
    <property type="match status" value="1"/>
</dbReference>
<dbReference type="InterPro" id="IPR001236">
    <property type="entry name" value="Lactate/malate_DH_N"/>
</dbReference>
<organism evidence="8 11">
    <name type="scientific">Pediococcus damnosus</name>
    <dbReference type="NCBI Taxonomy" id="51663"/>
    <lineage>
        <taxon>Bacteria</taxon>
        <taxon>Bacillati</taxon>
        <taxon>Bacillota</taxon>
        <taxon>Bacilli</taxon>
        <taxon>Lactobacillales</taxon>
        <taxon>Lactobacillaceae</taxon>
        <taxon>Pediococcus</taxon>
    </lineage>
</organism>
<evidence type="ECO:0000256" key="3">
    <source>
        <dbReference type="PIRSR" id="PIRSR000102-1"/>
    </source>
</evidence>
<feature type="domain" description="Lactate/malate dehydrogenase N-terminal" evidence="6">
    <location>
        <begin position="3"/>
        <end position="143"/>
    </location>
</feature>
<dbReference type="AlphaFoldDB" id="A0A0R2HD43"/>
<evidence type="ECO:0000256" key="1">
    <source>
        <dbReference type="ARBA" id="ARBA00006054"/>
    </source>
</evidence>
<dbReference type="InterPro" id="IPR036291">
    <property type="entry name" value="NAD(P)-bd_dom_sf"/>
</dbReference>
<dbReference type="InterPro" id="IPR015955">
    <property type="entry name" value="Lactate_DH/Glyco_Ohase_4_C"/>
</dbReference>
<dbReference type="SUPFAM" id="SSF51735">
    <property type="entry name" value="NAD(P)-binding Rossmann-fold domains"/>
    <property type="match status" value="1"/>
</dbReference>
<name>A0A0R2HD43_9LACO</name>
<evidence type="ECO:0000313" key="9">
    <source>
        <dbReference type="EMBL" id="AMV67676.1"/>
    </source>
</evidence>
<dbReference type="KEGG" id="pdm:ADU72_1751"/>
<gene>
    <name evidence="8" type="ORF">ADU70_0965</name>
    <name evidence="9" type="ORF">ADU72_1751</name>
</gene>